<feature type="domain" description="HTH myb-type" evidence="8">
    <location>
        <begin position="50"/>
        <end position="96"/>
    </location>
</feature>
<dbReference type="InterPro" id="IPR009057">
    <property type="entry name" value="Homeodomain-like_sf"/>
</dbReference>
<name>A0A8B7CX77_PHODC</name>
<reference evidence="10" key="1">
    <citation type="submission" date="2025-08" db="UniProtKB">
        <authorList>
            <consortium name="RefSeq"/>
        </authorList>
    </citation>
    <scope>IDENTIFICATION</scope>
    <source>
        <tissue evidence="10">Young leaves</tissue>
    </source>
</reference>
<dbReference type="KEGG" id="pda:103720268"/>
<keyword evidence="9" id="KW-1185">Reference proteome</keyword>
<evidence type="ECO:0000256" key="4">
    <source>
        <dbReference type="ARBA" id="ARBA00023125"/>
    </source>
</evidence>
<feature type="domain" description="Myb-like" evidence="7">
    <location>
        <begin position="45"/>
        <end position="96"/>
    </location>
</feature>
<evidence type="ECO:0000256" key="5">
    <source>
        <dbReference type="ARBA" id="ARBA00023163"/>
    </source>
</evidence>
<dbReference type="PANTHER" id="PTHR45614:SF232">
    <property type="entry name" value="TRANSCRIPTION FACTOR MYB3R-2"/>
    <property type="match status" value="1"/>
</dbReference>
<evidence type="ECO:0000256" key="1">
    <source>
        <dbReference type="ARBA" id="ARBA00004123"/>
    </source>
</evidence>
<keyword evidence="2" id="KW-0677">Repeat</keyword>
<evidence type="ECO:0000256" key="3">
    <source>
        <dbReference type="ARBA" id="ARBA00023015"/>
    </source>
</evidence>
<dbReference type="RefSeq" id="XP_008808105.1">
    <property type="nucleotide sequence ID" value="XM_008809883.3"/>
</dbReference>
<feature type="domain" description="HTH myb-type" evidence="8">
    <location>
        <begin position="97"/>
        <end position="151"/>
    </location>
</feature>
<dbReference type="SMART" id="SM00717">
    <property type="entry name" value="SANT"/>
    <property type="match status" value="3"/>
</dbReference>
<dbReference type="GO" id="GO:0000981">
    <property type="term" value="F:DNA-binding transcription factor activity, RNA polymerase II-specific"/>
    <property type="evidence" value="ECO:0007669"/>
    <property type="project" value="TreeGrafter"/>
</dbReference>
<comment type="subcellular location">
    <subcellularLocation>
        <location evidence="1">Nucleus</location>
    </subcellularLocation>
</comment>
<dbReference type="Pfam" id="PF00249">
    <property type="entry name" value="Myb_DNA-binding"/>
    <property type="match status" value="3"/>
</dbReference>
<dbReference type="GeneID" id="103720268"/>
<dbReference type="PROSITE" id="PS50090">
    <property type="entry name" value="MYB_LIKE"/>
    <property type="match status" value="3"/>
</dbReference>
<feature type="domain" description="HTH myb-type" evidence="8">
    <location>
        <begin position="152"/>
        <end position="202"/>
    </location>
</feature>
<dbReference type="CDD" id="cd00167">
    <property type="entry name" value="SANT"/>
    <property type="match status" value="3"/>
</dbReference>
<dbReference type="AlphaFoldDB" id="A0A8B7CX77"/>
<dbReference type="Gene3D" id="1.10.10.60">
    <property type="entry name" value="Homeodomain-like"/>
    <property type="match status" value="3"/>
</dbReference>
<keyword evidence="6" id="KW-0539">Nucleus</keyword>
<dbReference type="InterPro" id="IPR001005">
    <property type="entry name" value="SANT/Myb"/>
</dbReference>
<gene>
    <name evidence="10" type="primary">LOC103720268</name>
</gene>
<keyword evidence="3" id="KW-0805">Transcription regulation</keyword>
<evidence type="ECO:0000313" key="9">
    <source>
        <dbReference type="Proteomes" id="UP000228380"/>
    </source>
</evidence>
<accession>A0A8B7CX77</accession>
<evidence type="ECO:0000259" key="8">
    <source>
        <dbReference type="PROSITE" id="PS51294"/>
    </source>
</evidence>
<sequence>MTEVKRENEKGKQVHEATLDLCPPALDIGSKLKLMTVSGRTSGPVRRSTKGGWTDEEDDMLTKAVRQFNGKNWKKIAELFPGRTDLQCRSRWKRVLNPELIKGTWTKEEDDLIIQLVEKHGCKWSVIAKSLPGRIGKQCQDRWLNYLNPAINKDAWTREEEEVLVCAHQIYGSKWAEIAKYLPGRTGIFIKSHLKSSVKKRLDSFSESGFIEQPLGAVALDLNSDIQSVECPKGEPLKRYADDFISHDWKLNAGSFNTSNVGLGHQNISPKEQFLDVQSTFTGDSKCLRAGNIHTLPEDSKHLHKVVEPITEDSKCTTPGETNYEPLKSLQQNLSKSGDLALRDVNKNLKVPVSQVYKHVNQVTVTELLISP</sequence>
<protein>
    <submittedName>
        <fullName evidence="10">Transcription factor MYB3R-5-like</fullName>
    </submittedName>
</protein>
<proteinExistence type="predicted"/>
<keyword evidence="5" id="KW-0804">Transcription</keyword>
<feature type="domain" description="Myb-like" evidence="7">
    <location>
        <begin position="97"/>
        <end position="147"/>
    </location>
</feature>
<dbReference type="PANTHER" id="PTHR45614">
    <property type="entry name" value="MYB PROTEIN-RELATED"/>
    <property type="match status" value="1"/>
</dbReference>
<dbReference type="SUPFAM" id="SSF46689">
    <property type="entry name" value="Homeodomain-like"/>
    <property type="match status" value="2"/>
</dbReference>
<keyword evidence="4" id="KW-0238">DNA-binding</keyword>
<dbReference type="PROSITE" id="PS51294">
    <property type="entry name" value="HTH_MYB"/>
    <property type="match status" value="3"/>
</dbReference>
<evidence type="ECO:0000256" key="2">
    <source>
        <dbReference type="ARBA" id="ARBA00022737"/>
    </source>
</evidence>
<dbReference type="InterPro" id="IPR050560">
    <property type="entry name" value="MYB_TF"/>
</dbReference>
<dbReference type="GO" id="GO:0000978">
    <property type="term" value="F:RNA polymerase II cis-regulatory region sequence-specific DNA binding"/>
    <property type="evidence" value="ECO:0007669"/>
    <property type="project" value="TreeGrafter"/>
</dbReference>
<dbReference type="FunFam" id="1.10.10.60:FF:000010">
    <property type="entry name" value="Transcriptional activator Myb isoform A"/>
    <property type="match status" value="1"/>
</dbReference>
<feature type="domain" description="Myb-like" evidence="7">
    <location>
        <begin position="148"/>
        <end position="198"/>
    </location>
</feature>
<dbReference type="GO" id="GO:0005634">
    <property type="term" value="C:nucleus"/>
    <property type="evidence" value="ECO:0007669"/>
    <property type="project" value="UniProtKB-SubCell"/>
</dbReference>
<evidence type="ECO:0000259" key="7">
    <source>
        <dbReference type="PROSITE" id="PS50090"/>
    </source>
</evidence>
<evidence type="ECO:0000313" key="10">
    <source>
        <dbReference type="RefSeq" id="XP_008808105.1"/>
    </source>
</evidence>
<dbReference type="OrthoDB" id="2143914at2759"/>
<dbReference type="Proteomes" id="UP000228380">
    <property type="component" value="Unplaced"/>
</dbReference>
<organism evidence="9 10">
    <name type="scientific">Phoenix dactylifera</name>
    <name type="common">Date palm</name>
    <dbReference type="NCBI Taxonomy" id="42345"/>
    <lineage>
        <taxon>Eukaryota</taxon>
        <taxon>Viridiplantae</taxon>
        <taxon>Streptophyta</taxon>
        <taxon>Embryophyta</taxon>
        <taxon>Tracheophyta</taxon>
        <taxon>Spermatophyta</taxon>
        <taxon>Magnoliopsida</taxon>
        <taxon>Liliopsida</taxon>
        <taxon>Arecaceae</taxon>
        <taxon>Coryphoideae</taxon>
        <taxon>Phoeniceae</taxon>
        <taxon>Phoenix</taxon>
    </lineage>
</organism>
<dbReference type="InterPro" id="IPR017930">
    <property type="entry name" value="Myb_dom"/>
</dbReference>
<dbReference type="FunFam" id="1.10.10.60:FF:000016">
    <property type="entry name" value="Transcriptional activator Myb isoform A"/>
    <property type="match status" value="1"/>
</dbReference>
<evidence type="ECO:0000256" key="6">
    <source>
        <dbReference type="ARBA" id="ARBA00023242"/>
    </source>
</evidence>